<dbReference type="InterPro" id="IPR058719">
    <property type="entry name" value="WHD_LYAR"/>
</dbReference>
<accession>A0AAJ7WQE4</accession>
<evidence type="ECO:0000259" key="15">
    <source>
        <dbReference type="Pfam" id="PF17848"/>
    </source>
</evidence>
<evidence type="ECO:0000256" key="3">
    <source>
        <dbReference type="ARBA" id="ARBA00004504"/>
    </source>
</evidence>
<evidence type="ECO:0000256" key="12">
    <source>
        <dbReference type="PROSITE-ProRule" id="PRU01145"/>
    </source>
</evidence>
<feature type="compositionally biased region" description="Polar residues" evidence="13">
    <location>
        <begin position="160"/>
        <end position="171"/>
    </location>
</feature>
<reference evidence="18 19" key="1">
    <citation type="submission" date="2025-04" db="UniProtKB">
        <authorList>
            <consortium name="RefSeq"/>
        </authorList>
    </citation>
    <scope>IDENTIFICATION</scope>
    <source>
        <tissue evidence="18 19">Sperm</tissue>
    </source>
</reference>
<dbReference type="Pfam" id="PF08790">
    <property type="entry name" value="zf-LYAR"/>
    <property type="match status" value="1"/>
</dbReference>
<evidence type="ECO:0000259" key="14">
    <source>
        <dbReference type="Pfam" id="PF08790"/>
    </source>
</evidence>
<sequence>MVFFTCDACGESVKKAQVEKHLNVCRNCQCLSCIDCGMDFRGQDYKTHLRCISENEKYGGKGFEAKASKGDVKQQLWLQKVQDAINAPGISPQVRDIMNSIVGYDNVPRKKPKFQNWMKNSLRVHKQELLDRVWEVFSSAHANQGNPNHQQQDKVENEETPQSNVVPTNGETLLDDENTKQEPVERKKSKQERKEERQKKNRVEKKDKRAQNTDDSEQNEESKKRKNKNKKGQATEEEGEAAEEGNGEVQKNGETGGKKKRKRKGEEAEQVTREKENSEEPSKAKKVKRNGDEQEKKKSKIADETKKDECENGPQKASKFNWKGTITAVLRVAENKEMSVKKLRKKVLGQYLAMDVGGKPHTEEELLALFNKKIQSNPKFRVLKDKVVRLVD</sequence>
<dbReference type="GO" id="GO:0003677">
    <property type="term" value="F:DNA binding"/>
    <property type="evidence" value="ECO:0007669"/>
    <property type="project" value="InterPro"/>
</dbReference>
<keyword evidence="8" id="KW-0175">Coiled coil</keyword>
<dbReference type="Gene3D" id="1.10.10.2100">
    <property type="match status" value="1"/>
</dbReference>
<dbReference type="PANTHER" id="PTHR13100:SF10">
    <property type="entry name" value="CELL GROWTH-REGULATING NUCLEOLAR PROTEIN"/>
    <property type="match status" value="1"/>
</dbReference>
<proteinExistence type="predicted"/>
<evidence type="ECO:0000256" key="6">
    <source>
        <dbReference type="ARBA" id="ARBA00022771"/>
    </source>
</evidence>
<dbReference type="AlphaFoldDB" id="A0AAJ7WQE4"/>
<dbReference type="InterPro" id="IPR014898">
    <property type="entry name" value="Znf_C2H2_LYAR"/>
</dbReference>
<dbReference type="InterPro" id="IPR041010">
    <property type="entry name" value="Znf-ACC"/>
</dbReference>
<evidence type="ECO:0000256" key="11">
    <source>
        <dbReference type="ARBA" id="ARBA00069216"/>
    </source>
</evidence>
<dbReference type="Pfam" id="PF25879">
    <property type="entry name" value="WHD_LYAR"/>
    <property type="match status" value="1"/>
</dbReference>
<dbReference type="GO" id="GO:0005737">
    <property type="term" value="C:cytoplasm"/>
    <property type="evidence" value="ECO:0007669"/>
    <property type="project" value="UniProtKB-SubCell"/>
</dbReference>
<organism evidence="17 19">
    <name type="scientific">Petromyzon marinus</name>
    <name type="common">Sea lamprey</name>
    <dbReference type="NCBI Taxonomy" id="7757"/>
    <lineage>
        <taxon>Eukaryota</taxon>
        <taxon>Metazoa</taxon>
        <taxon>Chordata</taxon>
        <taxon>Craniata</taxon>
        <taxon>Vertebrata</taxon>
        <taxon>Cyclostomata</taxon>
        <taxon>Hyperoartia</taxon>
        <taxon>Petromyzontiformes</taxon>
        <taxon>Petromyzontidae</taxon>
        <taxon>Petromyzon</taxon>
    </lineage>
</organism>
<dbReference type="PROSITE" id="PS51804">
    <property type="entry name" value="ZF_C2HC_LYAR"/>
    <property type="match status" value="2"/>
</dbReference>
<evidence type="ECO:0000313" key="18">
    <source>
        <dbReference type="RefSeq" id="XP_032806285.1"/>
    </source>
</evidence>
<evidence type="ECO:0000256" key="2">
    <source>
        <dbReference type="ARBA" id="ARBA00004496"/>
    </source>
</evidence>
<dbReference type="InterPro" id="IPR036236">
    <property type="entry name" value="Znf_C2H2_sf"/>
</dbReference>
<keyword evidence="6 12" id="KW-0863">Zinc-finger</keyword>
<evidence type="ECO:0000256" key="5">
    <source>
        <dbReference type="ARBA" id="ARBA00022737"/>
    </source>
</evidence>
<dbReference type="RefSeq" id="XP_032806285.1">
    <property type="nucleotide sequence ID" value="XM_032950394.1"/>
</dbReference>
<name>A0AAJ7WQE4_PETMA</name>
<protein>
    <recommendedName>
        <fullName evidence="11">Cell growth-regulating nucleolar protein</fullName>
    </recommendedName>
</protein>
<dbReference type="KEGG" id="pmrn:116940495"/>
<feature type="compositionally biased region" description="Basic and acidic residues" evidence="13">
    <location>
        <begin position="264"/>
        <end position="310"/>
    </location>
</feature>
<dbReference type="CTD" id="55646"/>
<evidence type="ECO:0000256" key="7">
    <source>
        <dbReference type="ARBA" id="ARBA00022833"/>
    </source>
</evidence>
<dbReference type="SUPFAM" id="SSF57667">
    <property type="entry name" value="beta-beta-alpha zinc fingers"/>
    <property type="match status" value="2"/>
</dbReference>
<dbReference type="FunFam" id="1.10.10.2100:FF:000002">
    <property type="entry name" value="cell growth-regulating nucleolar protein-like"/>
    <property type="match status" value="1"/>
</dbReference>
<feature type="domain" description="Acetyl-coA carboxylase zinc finger" evidence="15">
    <location>
        <begin position="3"/>
        <end position="28"/>
    </location>
</feature>
<dbReference type="GO" id="GO:0001750">
    <property type="term" value="C:photoreceptor outer segment"/>
    <property type="evidence" value="ECO:0007669"/>
    <property type="project" value="UniProtKB-SubCell"/>
</dbReference>
<dbReference type="PANTHER" id="PTHR13100">
    <property type="entry name" value="CELL GROWTH-REGULATING NUCLEOLAR PROTEIN LYAR"/>
    <property type="match status" value="1"/>
</dbReference>
<dbReference type="InterPro" id="IPR039999">
    <property type="entry name" value="LYAR"/>
</dbReference>
<evidence type="ECO:0000256" key="9">
    <source>
        <dbReference type="ARBA" id="ARBA00023242"/>
    </source>
</evidence>
<keyword evidence="5" id="KW-0677">Repeat</keyword>
<evidence type="ECO:0000313" key="19">
    <source>
        <dbReference type="RefSeq" id="XP_032806286.1"/>
    </source>
</evidence>
<evidence type="ECO:0000259" key="16">
    <source>
        <dbReference type="Pfam" id="PF25879"/>
    </source>
</evidence>
<dbReference type="GO" id="GO:0008270">
    <property type="term" value="F:zinc ion binding"/>
    <property type="evidence" value="ECO:0007669"/>
    <property type="project" value="UniProtKB-KW"/>
</dbReference>
<dbReference type="Proteomes" id="UP001318040">
    <property type="component" value="Chromosome 9"/>
</dbReference>
<dbReference type="GO" id="GO:0006364">
    <property type="term" value="P:rRNA processing"/>
    <property type="evidence" value="ECO:0007669"/>
    <property type="project" value="TreeGrafter"/>
</dbReference>
<dbReference type="GO" id="GO:0000122">
    <property type="term" value="P:negative regulation of transcription by RNA polymerase II"/>
    <property type="evidence" value="ECO:0007669"/>
    <property type="project" value="TreeGrafter"/>
</dbReference>
<evidence type="ECO:0000256" key="10">
    <source>
        <dbReference type="ARBA" id="ARBA00063961"/>
    </source>
</evidence>
<keyword evidence="4" id="KW-0479">Metal-binding</keyword>
<dbReference type="Gene3D" id="3.30.1490.490">
    <property type="match status" value="1"/>
</dbReference>
<gene>
    <name evidence="18 19" type="primary">LYAR</name>
</gene>
<comment type="subcellular location">
    <subcellularLocation>
        <location evidence="3">Cell projection</location>
        <location evidence="3">Cilium</location>
        <location evidence="3">Photoreceptor outer segment</location>
    </subcellularLocation>
    <subcellularLocation>
        <location evidence="2">Cytoplasm</location>
    </subcellularLocation>
    <subcellularLocation>
        <location evidence="1">Nucleus</location>
    </subcellularLocation>
</comment>
<keyword evidence="9" id="KW-0539">Nucleus</keyword>
<dbReference type="GeneID" id="116940495"/>
<keyword evidence="17" id="KW-1185">Reference proteome</keyword>
<evidence type="ECO:0000256" key="13">
    <source>
        <dbReference type="SAM" id="MobiDB-lite"/>
    </source>
</evidence>
<feature type="region of interest" description="Disordered" evidence="13">
    <location>
        <begin position="142"/>
        <end position="318"/>
    </location>
</feature>
<feature type="compositionally biased region" description="Acidic residues" evidence="13">
    <location>
        <begin position="235"/>
        <end position="246"/>
    </location>
</feature>
<keyword evidence="7" id="KW-0862">Zinc</keyword>
<dbReference type="FunFam" id="3.30.1490.490:FF:000001">
    <property type="entry name" value="cell growth-regulating nucleolar protein-like"/>
    <property type="match status" value="1"/>
</dbReference>
<dbReference type="RefSeq" id="XP_032806286.1">
    <property type="nucleotide sequence ID" value="XM_032950395.1"/>
</dbReference>
<evidence type="ECO:0000256" key="1">
    <source>
        <dbReference type="ARBA" id="ARBA00004123"/>
    </source>
</evidence>
<comment type="subunit">
    <text evidence="10">Interacts with PRMT5; this interaction is direct. Interacts with GNL2 and RPL23A. Interacts with nucleolin/NCL; this interaction is direct. Interacts with phosphorylated IRF3; this interaction impairs IRF3 DNA-binding activity.</text>
</comment>
<dbReference type="Pfam" id="PF17848">
    <property type="entry name" value="Zn_ribbon_ACC"/>
    <property type="match status" value="1"/>
</dbReference>
<evidence type="ECO:0000256" key="4">
    <source>
        <dbReference type="ARBA" id="ARBA00022723"/>
    </source>
</evidence>
<evidence type="ECO:0000256" key="8">
    <source>
        <dbReference type="ARBA" id="ARBA00023054"/>
    </source>
</evidence>
<feature type="domain" description="Cell growth-regulating nucleolar protein-like winged helix" evidence="16">
    <location>
        <begin position="318"/>
        <end position="391"/>
    </location>
</feature>
<feature type="domain" description="Zinc finger C2H2 LYAR-type" evidence="14">
    <location>
        <begin position="31"/>
        <end position="58"/>
    </location>
</feature>
<feature type="compositionally biased region" description="Basic and acidic residues" evidence="13">
    <location>
        <begin position="177"/>
        <end position="198"/>
    </location>
</feature>
<evidence type="ECO:0000313" key="17">
    <source>
        <dbReference type="Proteomes" id="UP001318040"/>
    </source>
</evidence>
<dbReference type="GO" id="GO:0005730">
    <property type="term" value="C:nucleolus"/>
    <property type="evidence" value="ECO:0007669"/>
    <property type="project" value="TreeGrafter"/>
</dbReference>